<organism evidence="7 8">
    <name type="scientific">Pseudocohnilembus persalinus</name>
    <name type="common">Ciliate</name>
    <dbReference type="NCBI Taxonomy" id="266149"/>
    <lineage>
        <taxon>Eukaryota</taxon>
        <taxon>Sar</taxon>
        <taxon>Alveolata</taxon>
        <taxon>Ciliophora</taxon>
        <taxon>Intramacronucleata</taxon>
        <taxon>Oligohymenophorea</taxon>
        <taxon>Scuticociliatia</taxon>
        <taxon>Philasterida</taxon>
        <taxon>Pseudocohnilembidae</taxon>
        <taxon>Pseudocohnilembus</taxon>
    </lineage>
</organism>
<dbReference type="OMA" id="HEFCIND"/>
<feature type="transmembrane region" description="Helical" evidence="6">
    <location>
        <begin position="466"/>
        <end position="488"/>
    </location>
</feature>
<feature type="transmembrane region" description="Helical" evidence="6">
    <location>
        <begin position="44"/>
        <end position="67"/>
    </location>
</feature>
<evidence type="ECO:0000313" key="8">
    <source>
        <dbReference type="Proteomes" id="UP000054937"/>
    </source>
</evidence>
<feature type="transmembrane region" description="Helical" evidence="6">
    <location>
        <begin position="494"/>
        <end position="515"/>
    </location>
</feature>
<feature type="transmembrane region" description="Helical" evidence="6">
    <location>
        <begin position="73"/>
        <end position="90"/>
    </location>
</feature>
<gene>
    <name evidence="7" type="ORF">PPERSA_05237</name>
</gene>
<keyword evidence="8" id="KW-1185">Reference proteome</keyword>
<keyword evidence="3 6" id="KW-0812">Transmembrane</keyword>
<accession>A0A0V0QY29</accession>
<evidence type="ECO:0000256" key="1">
    <source>
        <dbReference type="ARBA" id="ARBA00004141"/>
    </source>
</evidence>
<dbReference type="InParanoid" id="A0A0V0QY29"/>
<feature type="transmembrane region" description="Helical" evidence="6">
    <location>
        <begin position="618"/>
        <end position="637"/>
    </location>
</feature>
<dbReference type="PANTHER" id="PTHR21716">
    <property type="entry name" value="TRANSMEMBRANE PROTEIN"/>
    <property type="match status" value="1"/>
</dbReference>
<name>A0A0V0QY29_PSEPJ</name>
<keyword evidence="4 6" id="KW-1133">Transmembrane helix</keyword>
<feature type="transmembrane region" description="Helical" evidence="6">
    <location>
        <begin position="375"/>
        <end position="404"/>
    </location>
</feature>
<comment type="caution">
    <text evidence="7">The sequence shown here is derived from an EMBL/GenBank/DDBJ whole genome shotgun (WGS) entry which is preliminary data.</text>
</comment>
<feature type="transmembrane region" description="Helical" evidence="6">
    <location>
        <begin position="643"/>
        <end position="661"/>
    </location>
</feature>
<dbReference type="AlphaFoldDB" id="A0A0V0QY29"/>
<evidence type="ECO:0000256" key="4">
    <source>
        <dbReference type="ARBA" id="ARBA00022989"/>
    </source>
</evidence>
<feature type="transmembrane region" description="Helical" evidence="6">
    <location>
        <begin position="169"/>
        <end position="186"/>
    </location>
</feature>
<comment type="similarity">
    <text evidence="2">Belongs to the autoinducer-2 exporter (AI-2E) (TC 2.A.86) family.</text>
</comment>
<dbReference type="PANTHER" id="PTHR21716:SF4">
    <property type="entry name" value="TRANSMEMBRANE PROTEIN 245"/>
    <property type="match status" value="1"/>
</dbReference>
<dbReference type="Proteomes" id="UP000054937">
    <property type="component" value="Unassembled WGS sequence"/>
</dbReference>
<protein>
    <recommendedName>
        <fullName evidence="9">Transmembrane protein</fullName>
    </recommendedName>
</protein>
<dbReference type="OrthoDB" id="5970161at2759"/>
<keyword evidence="5 6" id="KW-0472">Membrane</keyword>
<dbReference type="InterPro" id="IPR002549">
    <property type="entry name" value="AI-2E-like"/>
</dbReference>
<dbReference type="EMBL" id="LDAU01000088">
    <property type="protein sequence ID" value="KRX07073.1"/>
    <property type="molecule type" value="Genomic_DNA"/>
</dbReference>
<dbReference type="GO" id="GO:0016020">
    <property type="term" value="C:membrane"/>
    <property type="evidence" value="ECO:0007669"/>
    <property type="project" value="UniProtKB-SubCell"/>
</dbReference>
<feature type="transmembrane region" description="Helical" evidence="6">
    <location>
        <begin position="439"/>
        <end position="459"/>
    </location>
</feature>
<evidence type="ECO:0000256" key="5">
    <source>
        <dbReference type="ARBA" id="ARBA00023136"/>
    </source>
</evidence>
<evidence type="ECO:0000256" key="3">
    <source>
        <dbReference type="ARBA" id="ARBA00022692"/>
    </source>
</evidence>
<evidence type="ECO:0000256" key="2">
    <source>
        <dbReference type="ARBA" id="ARBA00009773"/>
    </source>
</evidence>
<evidence type="ECO:0008006" key="9">
    <source>
        <dbReference type="Google" id="ProtNLM"/>
    </source>
</evidence>
<dbReference type="Pfam" id="PF01594">
    <property type="entry name" value="AI-2E_transport"/>
    <property type="match status" value="1"/>
</dbReference>
<reference evidence="7 8" key="1">
    <citation type="journal article" date="2015" name="Sci. Rep.">
        <title>Genome of the facultative scuticociliatosis pathogen Pseudocohnilembus persalinus provides insight into its virulence through horizontal gene transfer.</title>
        <authorList>
            <person name="Xiong J."/>
            <person name="Wang G."/>
            <person name="Cheng J."/>
            <person name="Tian M."/>
            <person name="Pan X."/>
            <person name="Warren A."/>
            <person name="Jiang C."/>
            <person name="Yuan D."/>
            <person name="Miao W."/>
        </authorList>
    </citation>
    <scope>NUCLEOTIDE SEQUENCE [LARGE SCALE GENOMIC DNA]</scope>
    <source>
        <strain evidence="7">36N120E</strain>
    </source>
</reference>
<comment type="subcellular location">
    <subcellularLocation>
        <location evidence="1">Membrane</location>
        <topology evidence="1">Multi-pass membrane protein</topology>
    </subcellularLocation>
</comment>
<evidence type="ECO:0000313" key="7">
    <source>
        <dbReference type="EMBL" id="KRX07073.1"/>
    </source>
</evidence>
<sequence length="666" mass="75954">MEKQNSEQQSENSQGSKFLDQSQILDSLQKNLNFSKSLLSEEKVLISAIVKSQILLFFIGLLVFYLFNLMSEYITVFFFAFIFQITLRQFKDNMVQSLVGFFADKNSKVSQSKLSVLVQKVIFFIRRPKNLKKEGFSLFNSFQITDLTTNLKFLVSICVVYGIFTRLGLSGLVIFGIIIFAVDFMFRAGFDFFNNLLEKVGGLQKFRKVFTSVEFMDPIATNVDINYSLNKLGLDQYLDQNYIKTLINEHIEKLDEYIDQSQFNMPVTMIKSISKDLLGDGETNENQEFQNKNQIAIEQGIQDCQQQYLEYLEYGWIPGGIQQIMSKGLYSFCYLNSYFVEFDFNISEVSQNLVNQVKDSSIQIASAMQATLATIFVQIFSFLMIAVDYVLQFFVFIISLNYLLQSKTFQEDGLIKNLLSSFPGNSKNLYSFLMKNIKGVLVCTLEIGLFHLFFTWLVLDIFGCQFTYLTSIFAGLIAIVPVVPAFIVVIPHVLYLYIEGFYIWSIMLFLVYFYISGRSFDDIYSGRINGHPYLVGIAVGFGIYSFGIRGIIYGPLMICLGQGLFMLFSENAEKNGAGKGSEKKKKKKSGVKSEIKKILKEKKEKDNKELIEQMQNEHLTLVVFVFIISAANTTGFASKKAQGCINCLFVSILITLVILILKNTIL</sequence>
<feature type="transmembrane region" description="Helical" evidence="6">
    <location>
        <begin position="527"/>
        <end position="546"/>
    </location>
</feature>
<evidence type="ECO:0000256" key="6">
    <source>
        <dbReference type="SAM" id="Phobius"/>
    </source>
</evidence>
<proteinExistence type="inferred from homology"/>